<feature type="transmembrane region" description="Helical" evidence="11">
    <location>
        <begin position="26"/>
        <end position="44"/>
    </location>
</feature>
<keyword evidence="9 11" id="KW-0472">Membrane</keyword>
<evidence type="ECO:0000313" key="13">
    <source>
        <dbReference type="Proteomes" id="UP001346149"/>
    </source>
</evidence>
<gene>
    <name evidence="12" type="ORF">SAY86_016497</name>
</gene>
<evidence type="ECO:0008006" key="14">
    <source>
        <dbReference type="Google" id="ProtNLM"/>
    </source>
</evidence>
<keyword evidence="7" id="KW-0653">Protein transport</keyword>
<evidence type="ECO:0000256" key="1">
    <source>
        <dbReference type="ARBA" id="ARBA00004477"/>
    </source>
</evidence>
<evidence type="ECO:0000256" key="11">
    <source>
        <dbReference type="SAM" id="Phobius"/>
    </source>
</evidence>
<keyword evidence="6" id="KW-0931">ER-Golgi transport</keyword>
<evidence type="ECO:0000256" key="2">
    <source>
        <dbReference type="ARBA" id="ARBA00010120"/>
    </source>
</evidence>
<feature type="transmembrane region" description="Helical" evidence="11">
    <location>
        <begin position="232"/>
        <end position="265"/>
    </location>
</feature>
<keyword evidence="5" id="KW-0256">Endoplasmic reticulum</keyword>
<evidence type="ECO:0000313" key="12">
    <source>
        <dbReference type="EMBL" id="KAK4782395.1"/>
    </source>
</evidence>
<organism evidence="12 13">
    <name type="scientific">Trapa natans</name>
    <name type="common">Water chestnut</name>
    <dbReference type="NCBI Taxonomy" id="22666"/>
    <lineage>
        <taxon>Eukaryota</taxon>
        <taxon>Viridiplantae</taxon>
        <taxon>Streptophyta</taxon>
        <taxon>Embryophyta</taxon>
        <taxon>Tracheophyta</taxon>
        <taxon>Spermatophyta</taxon>
        <taxon>Magnoliopsida</taxon>
        <taxon>eudicotyledons</taxon>
        <taxon>Gunneridae</taxon>
        <taxon>Pentapetalae</taxon>
        <taxon>rosids</taxon>
        <taxon>malvids</taxon>
        <taxon>Myrtales</taxon>
        <taxon>Lythraceae</taxon>
        <taxon>Trapa</taxon>
    </lineage>
</organism>
<dbReference type="GO" id="GO:0015031">
    <property type="term" value="P:protein transport"/>
    <property type="evidence" value="ECO:0007669"/>
    <property type="project" value="UniProtKB-KW"/>
</dbReference>
<dbReference type="GO" id="GO:0005789">
    <property type="term" value="C:endoplasmic reticulum membrane"/>
    <property type="evidence" value="ECO:0007669"/>
    <property type="project" value="UniProtKB-SubCell"/>
</dbReference>
<evidence type="ECO:0000256" key="7">
    <source>
        <dbReference type="ARBA" id="ARBA00022927"/>
    </source>
</evidence>
<keyword evidence="10" id="KW-0675">Receptor</keyword>
<keyword evidence="3" id="KW-0813">Transport</keyword>
<keyword evidence="13" id="KW-1185">Reference proteome</keyword>
<comment type="subcellular location">
    <subcellularLocation>
        <location evidence="1">Endoplasmic reticulum membrane</location>
        <topology evidence="1">Multi-pass membrane protein</topology>
    </subcellularLocation>
</comment>
<reference evidence="12 13" key="1">
    <citation type="journal article" date="2023" name="Hortic Res">
        <title>Pangenome of water caltrop reveals structural variations and asymmetric subgenome divergence after allopolyploidization.</title>
        <authorList>
            <person name="Zhang X."/>
            <person name="Chen Y."/>
            <person name="Wang L."/>
            <person name="Yuan Y."/>
            <person name="Fang M."/>
            <person name="Shi L."/>
            <person name="Lu R."/>
            <person name="Comes H.P."/>
            <person name="Ma Y."/>
            <person name="Chen Y."/>
            <person name="Huang G."/>
            <person name="Zhou Y."/>
            <person name="Zheng Z."/>
            <person name="Qiu Y."/>
        </authorList>
    </citation>
    <scope>NUCLEOTIDE SEQUENCE [LARGE SCALE GENOMIC DNA]</scope>
    <source>
        <strain evidence="12">F231</strain>
    </source>
</reference>
<dbReference type="GO" id="GO:0006621">
    <property type="term" value="P:protein retention in ER lumen"/>
    <property type="evidence" value="ECO:0007669"/>
    <property type="project" value="InterPro"/>
</dbReference>
<accession>A0AAN7LJS7</accession>
<dbReference type="GO" id="GO:0016192">
    <property type="term" value="P:vesicle-mediated transport"/>
    <property type="evidence" value="ECO:0007669"/>
    <property type="project" value="UniProtKB-KW"/>
</dbReference>
<feature type="transmembrane region" description="Helical" evidence="11">
    <location>
        <begin position="113"/>
        <end position="134"/>
    </location>
</feature>
<dbReference type="Pfam" id="PF00810">
    <property type="entry name" value="ER_lumen_recept"/>
    <property type="match status" value="1"/>
</dbReference>
<evidence type="ECO:0000256" key="3">
    <source>
        <dbReference type="ARBA" id="ARBA00022448"/>
    </source>
</evidence>
<protein>
    <recommendedName>
        <fullName evidence="14">ER lumen protein retaining receptor</fullName>
    </recommendedName>
</protein>
<dbReference type="PRINTS" id="PR00660">
    <property type="entry name" value="ERLUMENR"/>
</dbReference>
<name>A0AAN7LJS7_TRANT</name>
<keyword evidence="8 11" id="KW-1133">Transmembrane helix</keyword>
<dbReference type="Proteomes" id="UP001346149">
    <property type="component" value="Unassembled WGS sequence"/>
</dbReference>
<evidence type="ECO:0000256" key="6">
    <source>
        <dbReference type="ARBA" id="ARBA00022892"/>
    </source>
</evidence>
<evidence type="ECO:0000256" key="5">
    <source>
        <dbReference type="ARBA" id="ARBA00022824"/>
    </source>
</evidence>
<comment type="similarity">
    <text evidence="2">Belongs to the ERD2 family.</text>
</comment>
<dbReference type="EMBL" id="JAXQNO010000016">
    <property type="protein sequence ID" value="KAK4782395.1"/>
    <property type="molecule type" value="Genomic_DNA"/>
</dbReference>
<dbReference type="PANTHER" id="PTHR10585">
    <property type="entry name" value="ER LUMEN PROTEIN RETAINING RECEPTOR"/>
    <property type="match status" value="1"/>
</dbReference>
<evidence type="ECO:0000256" key="9">
    <source>
        <dbReference type="ARBA" id="ARBA00023136"/>
    </source>
</evidence>
<evidence type="ECO:0000256" key="8">
    <source>
        <dbReference type="ARBA" id="ARBA00022989"/>
    </source>
</evidence>
<feature type="transmembrane region" description="Helical" evidence="11">
    <location>
        <begin position="171"/>
        <end position="193"/>
    </location>
</feature>
<dbReference type="InterPro" id="IPR000133">
    <property type="entry name" value="ER_ret_rcpt"/>
</dbReference>
<proteinExistence type="inferred from homology"/>
<evidence type="ECO:0000256" key="4">
    <source>
        <dbReference type="ARBA" id="ARBA00022692"/>
    </source>
</evidence>
<feature type="transmembrane region" description="Helical" evidence="11">
    <location>
        <begin position="146"/>
        <end position="165"/>
    </location>
</feature>
<dbReference type="AlphaFoldDB" id="A0AAN7LJS7"/>
<feature type="transmembrane region" description="Helical" evidence="11">
    <location>
        <begin position="50"/>
        <end position="70"/>
    </location>
</feature>
<sequence>MGRKRDSKPMAEALLLRWLRKLPTKLKVFLGVSSMVVMLIVLQITLKNHLINLFIASEICHAVGIIVLIYKLKTQKTCFGLSLKTQELTAMFMATRIICNYYVGFYSDGVLDFVTHFVALLSTLWVIYMIRFKLKSTYIKEHDNFSMYYLVIPSAVLSAAVHPKITDYRIIQYLFAFYGYLESVSVLPQLRFIQNAKMIEPFTGHYIFALGVSRFLSLAFWIIQIYNTRGTYFYLIGSGYFWILAAILGELLQSFILADFCYYYIRSYMKSQLIMAMPV</sequence>
<evidence type="ECO:0000256" key="10">
    <source>
        <dbReference type="ARBA" id="ARBA00023170"/>
    </source>
</evidence>
<feature type="transmembrane region" description="Helical" evidence="11">
    <location>
        <begin position="205"/>
        <end position="226"/>
    </location>
</feature>
<keyword evidence="4 11" id="KW-0812">Transmembrane</keyword>
<dbReference type="GO" id="GO:0046923">
    <property type="term" value="F:ER retention sequence binding"/>
    <property type="evidence" value="ECO:0007669"/>
    <property type="project" value="InterPro"/>
</dbReference>
<comment type="caution">
    <text evidence="12">The sequence shown here is derived from an EMBL/GenBank/DDBJ whole genome shotgun (WGS) entry which is preliminary data.</text>
</comment>